<dbReference type="AlphaFoldDB" id="A0A9D4U2Z2"/>
<gene>
    <name evidence="1" type="ORF">GOP47_0024468</name>
</gene>
<name>A0A9D4U2Z2_ADICA</name>
<protein>
    <submittedName>
        <fullName evidence="1">Uncharacterized protein</fullName>
    </submittedName>
</protein>
<evidence type="ECO:0000313" key="1">
    <source>
        <dbReference type="EMBL" id="KAI5060048.1"/>
    </source>
</evidence>
<dbReference type="EMBL" id="JABFUD020000024">
    <property type="protein sequence ID" value="KAI5060048.1"/>
    <property type="molecule type" value="Genomic_DNA"/>
</dbReference>
<reference evidence="1" key="1">
    <citation type="submission" date="2021-01" db="EMBL/GenBank/DDBJ databases">
        <title>Adiantum capillus-veneris genome.</title>
        <authorList>
            <person name="Fang Y."/>
            <person name="Liao Q."/>
        </authorList>
    </citation>
    <scope>NUCLEOTIDE SEQUENCE</scope>
    <source>
        <strain evidence="1">H3</strain>
        <tissue evidence="1">Leaf</tissue>
    </source>
</reference>
<keyword evidence="2" id="KW-1185">Reference proteome</keyword>
<organism evidence="1 2">
    <name type="scientific">Adiantum capillus-veneris</name>
    <name type="common">Maidenhair fern</name>
    <dbReference type="NCBI Taxonomy" id="13818"/>
    <lineage>
        <taxon>Eukaryota</taxon>
        <taxon>Viridiplantae</taxon>
        <taxon>Streptophyta</taxon>
        <taxon>Embryophyta</taxon>
        <taxon>Tracheophyta</taxon>
        <taxon>Polypodiopsida</taxon>
        <taxon>Polypodiidae</taxon>
        <taxon>Polypodiales</taxon>
        <taxon>Pteridineae</taxon>
        <taxon>Pteridaceae</taxon>
        <taxon>Vittarioideae</taxon>
        <taxon>Adiantum</taxon>
    </lineage>
</organism>
<proteinExistence type="predicted"/>
<accession>A0A9D4U2Z2</accession>
<comment type="caution">
    <text evidence="1">The sequence shown here is derived from an EMBL/GenBank/DDBJ whole genome shotgun (WGS) entry which is preliminary data.</text>
</comment>
<dbReference type="Proteomes" id="UP000886520">
    <property type="component" value="Chromosome 24"/>
</dbReference>
<sequence length="111" mass="12554">MRPTYQECNKKLRDKEGTVLNPKGNAKVEPPTTQVSMSPARFLLVFPCASLVLRLRLHGRRVIKNACFMFYNSSFPAPSLSPCFFSRAFASYRAIDSPLSLDNPSRHLLYA</sequence>
<evidence type="ECO:0000313" key="2">
    <source>
        <dbReference type="Proteomes" id="UP000886520"/>
    </source>
</evidence>